<evidence type="ECO:0000313" key="3">
    <source>
        <dbReference type="EMBL" id="CAK0823646.1"/>
    </source>
</evidence>
<name>A0ABN9RYI5_9DINO</name>
<dbReference type="PANTHER" id="PTHR19446">
    <property type="entry name" value="REVERSE TRANSCRIPTASES"/>
    <property type="match status" value="1"/>
</dbReference>
<sequence>MLGPYTGDYTGGFWNSQAYFASDPELQHAKQSYADRLFAQRDFVGLAETHSTHGKVLASRALAGGCSFWAHGSNSQAGIGLLLKPEFVERFNPPDENSWVGIEAGRAAKLSLRGPGGALDVFVVYLASGSASDIRSARRATLTRLAQHVEPPDRVLSIMVGDFNFVADRRDRWSKSDGAWSGDADQAEARLFQALFCGQKGFQELHQPLFTHECGLARSRLDRAYSNHALADQLDRHYGRYVLPATNLSAHRALSFSRSTPDTNRCGGTVVTTRATAHPDYGRRVALEFHSLLASDEQPASHMRQLVLVKRAMRTVSKGMRRAEDEARADGTDDQLGWVLSFVRAAESVNLTGMRRCAKAYPAICGYVNSEDPEARTKPGFWQLKSRAVQLARQAITEEIEDLRSRKGEGCEATPHSKSNILTKLKRLLPGGSTTVAAMQTESGDVTDRADEMAEALRVHWERVFRAPLVDMREMRQWLGSLRSAAPGEEVQETEVHPGDPLRRRRRPRQAVPSEAWKWRVRRCDVEQAIRAAGDTSPGPDGIPFAAWRAITGLGVSILLGVAMQLEREDAPEALQQAYADESESGTHGYNLGTLVCLPKAPSGEDPELGTYFRAADTRPLSIVNCDNRLVANAMRLRWEEHLSGFVRERQQGFLRGRSILKDLLEVETAMMLRSLQDDNAAAVFLDFAAAFPSISQQYIHECLVHIGVPANAVNAFQSLYNECRCNVSVKGQTFVGFSMSSGVRQGCPLSPLIYAVAAELLLDAIEERTPEAFVRAYADDTALVLQDFWKAAPGLADTFAVFERISGLRLNMTKSYVIPLNAATFDAFERRKASEVPQWATMPVCSSCKYLGFQMGPGKGDSSWNKPWQKYLGRVDMWQDQPLGLHWNARVYNTFAVPILGYVAQLETPPAWLVKSAGHSLRKAARGPGGWAASEDLWALRESFGLTASFTNIQWYALAAKIRVVQFDRACAPKACFLADVERLREALRSPPRDHSRFAWNDWYSRSFILALAQAESELQHHHATVEGLRRSRPSGDRAIERDTAWRKDCQRTVYAYLAARMAPDPTMRLRAKLQRWELEDGRRHAVIFGSVQERTPAWQGRRASHLLQVLGSLSPPRVQAAVFSTLFNRWTTARRFQGRARCLFGCGDGSEDSIEHYCRCRAVRTVFQRKLRLDPGVFCNLHTFLLVNPRIRSKEVLSLLGLAIYAVYTCTNTMTHRGRCDFEVAVDAITQAHHAQHNDYHEQHIEHKELHGGHHWQHDGYHVQRAHFDISESIPGAS</sequence>
<keyword evidence="4" id="KW-1185">Reference proteome</keyword>
<comment type="caution">
    <text evidence="3">The sequence shown here is derived from an EMBL/GenBank/DDBJ whole genome shotgun (WGS) entry which is preliminary data.</text>
</comment>
<gene>
    <name evidence="3" type="ORF">PCOR1329_LOCUS24289</name>
</gene>
<dbReference type="InterPro" id="IPR000477">
    <property type="entry name" value="RT_dom"/>
</dbReference>
<proteinExistence type="predicted"/>
<dbReference type="CDD" id="cd01650">
    <property type="entry name" value="RT_nLTR_like"/>
    <property type="match status" value="1"/>
</dbReference>
<organism evidence="3 4">
    <name type="scientific">Prorocentrum cordatum</name>
    <dbReference type="NCBI Taxonomy" id="2364126"/>
    <lineage>
        <taxon>Eukaryota</taxon>
        <taxon>Sar</taxon>
        <taxon>Alveolata</taxon>
        <taxon>Dinophyceae</taxon>
        <taxon>Prorocentrales</taxon>
        <taxon>Prorocentraceae</taxon>
        <taxon>Prorocentrum</taxon>
    </lineage>
</organism>
<feature type="region of interest" description="Disordered" evidence="1">
    <location>
        <begin position="486"/>
        <end position="509"/>
    </location>
</feature>
<dbReference type="EMBL" id="CAUYUJ010008336">
    <property type="protein sequence ID" value="CAK0823646.1"/>
    <property type="molecule type" value="Genomic_DNA"/>
</dbReference>
<reference evidence="3" key="1">
    <citation type="submission" date="2023-10" db="EMBL/GenBank/DDBJ databases">
        <authorList>
            <person name="Chen Y."/>
            <person name="Shah S."/>
            <person name="Dougan E. K."/>
            <person name="Thang M."/>
            <person name="Chan C."/>
        </authorList>
    </citation>
    <scope>NUCLEOTIDE SEQUENCE [LARGE SCALE GENOMIC DNA]</scope>
</reference>
<evidence type="ECO:0000313" key="4">
    <source>
        <dbReference type="Proteomes" id="UP001189429"/>
    </source>
</evidence>
<accession>A0ABN9RYI5</accession>
<dbReference type="Gene3D" id="3.60.10.10">
    <property type="entry name" value="Endonuclease/exonuclease/phosphatase"/>
    <property type="match status" value="1"/>
</dbReference>
<dbReference type="Pfam" id="PF00078">
    <property type="entry name" value="RVT_1"/>
    <property type="match status" value="1"/>
</dbReference>
<feature type="domain" description="Reverse transcriptase" evidence="2">
    <location>
        <begin position="579"/>
        <end position="856"/>
    </location>
</feature>
<dbReference type="SUPFAM" id="SSF56672">
    <property type="entry name" value="DNA/RNA polymerases"/>
    <property type="match status" value="1"/>
</dbReference>
<protein>
    <recommendedName>
        <fullName evidence="2">Reverse transcriptase domain-containing protein</fullName>
    </recommendedName>
</protein>
<evidence type="ECO:0000259" key="2">
    <source>
        <dbReference type="PROSITE" id="PS50878"/>
    </source>
</evidence>
<dbReference type="SUPFAM" id="SSF56219">
    <property type="entry name" value="DNase I-like"/>
    <property type="match status" value="1"/>
</dbReference>
<dbReference type="InterPro" id="IPR043502">
    <property type="entry name" value="DNA/RNA_pol_sf"/>
</dbReference>
<dbReference type="InterPro" id="IPR036691">
    <property type="entry name" value="Endo/exonu/phosph_ase_sf"/>
</dbReference>
<dbReference type="PROSITE" id="PS50878">
    <property type="entry name" value="RT_POL"/>
    <property type="match status" value="1"/>
</dbReference>
<evidence type="ECO:0000256" key="1">
    <source>
        <dbReference type="SAM" id="MobiDB-lite"/>
    </source>
</evidence>
<dbReference type="Proteomes" id="UP001189429">
    <property type="component" value="Unassembled WGS sequence"/>
</dbReference>